<comment type="caution">
    <text evidence="2">The sequence shown here is derived from an EMBL/GenBank/DDBJ whole genome shotgun (WGS) entry which is preliminary data.</text>
</comment>
<sequence length="263" mass="28682">MKAATISTRPTGTLTQKIHSHEKELVSQPPSSGPSAAAPEITAPHTPKAAARALPRKVSLTVASVDGRMHAPPMPWRTRALISSSALPLRAAQVLPPMNRAIPMMKMFRRPNRSPSAAAVSSRAASTIAYRELIHCPSVRSRWRSSMMVGSETATMVPSITIIARPSESTPSAHQRREPCKCSGGSGAEFWTVVMTRTLVGHDLSSHPSKDGGLYVGYYGTSMRYMQVSNRALTRDVPTRFQLRRGGPLSWFYVESPELAAHW</sequence>
<protein>
    <submittedName>
        <fullName evidence="2">Uncharacterized protein</fullName>
    </submittedName>
</protein>
<feature type="compositionally biased region" description="Polar residues" evidence="1">
    <location>
        <begin position="1"/>
        <end position="17"/>
    </location>
</feature>
<keyword evidence="3" id="KW-1185">Reference proteome</keyword>
<accession>A0ABP8Z1I9</accession>
<feature type="compositionally biased region" description="Low complexity" evidence="1">
    <location>
        <begin position="27"/>
        <end position="39"/>
    </location>
</feature>
<evidence type="ECO:0000313" key="2">
    <source>
        <dbReference type="EMBL" id="GAA4743784.1"/>
    </source>
</evidence>
<proteinExistence type="predicted"/>
<dbReference type="Proteomes" id="UP001500822">
    <property type="component" value="Unassembled WGS sequence"/>
</dbReference>
<dbReference type="EMBL" id="BAABIE010000003">
    <property type="protein sequence ID" value="GAA4743784.1"/>
    <property type="molecule type" value="Genomic_DNA"/>
</dbReference>
<evidence type="ECO:0000313" key="3">
    <source>
        <dbReference type="Proteomes" id="UP001500822"/>
    </source>
</evidence>
<evidence type="ECO:0000256" key="1">
    <source>
        <dbReference type="SAM" id="MobiDB-lite"/>
    </source>
</evidence>
<gene>
    <name evidence="2" type="ORF">GCM10023217_10800</name>
</gene>
<reference evidence="3" key="1">
    <citation type="journal article" date="2019" name="Int. J. Syst. Evol. Microbiol.">
        <title>The Global Catalogue of Microorganisms (GCM) 10K type strain sequencing project: providing services to taxonomists for standard genome sequencing and annotation.</title>
        <authorList>
            <consortium name="The Broad Institute Genomics Platform"/>
            <consortium name="The Broad Institute Genome Sequencing Center for Infectious Disease"/>
            <person name="Wu L."/>
            <person name="Ma J."/>
        </authorList>
    </citation>
    <scope>NUCLEOTIDE SEQUENCE [LARGE SCALE GENOMIC DNA]</scope>
    <source>
        <strain evidence="3">JCM 18077</strain>
    </source>
</reference>
<name>A0ABP8Z1I9_9ACTN</name>
<feature type="region of interest" description="Disordered" evidence="1">
    <location>
        <begin position="1"/>
        <end position="55"/>
    </location>
</feature>
<organism evidence="2 3">
    <name type="scientific">Gordonia alkaliphila</name>
    <dbReference type="NCBI Taxonomy" id="1053547"/>
    <lineage>
        <taxon>Bacteria</taxon>
        <taxon>Bacillati</taxon>
        <taxon>Actinomycetota</taxon>
        <taxon>Actinomycetes</taxon>
        <taxon>Mycobacteriales</taxon>
        <taxon>Gordoniaceae</taxon>
        <taxon>Gordonia</taxon>
    </lineage>
</organism>